<feature type="binding site" evidence="11">
    <location>
        <position position="256"/>
    </location>
    <ligand>
        <name>substrate</name>
    </ligand>
</feature>
<dbReference type="InterPro" id="IPR023002">
    <property type="entry name" value="G1P_dehydrogenase_arc"/>
</dbReference>
<dbReference type="RefSeq" id="WP_110270315.1">
    <property type="nucleotide sequence ID" value="NZ_CP029289.2"/>
</dbReference>
<comment type="catalytic activity">
    <reaction evidence="11">
        <text>sn-glycerol 1-phosphate + NAD(+) = dihydroxyacetone phosphate + NADH + H(+)</text>
        <dbReference type="Rhea" id="RHEA:21412"/>
        <dbReference type="ChEBI" id="CHEBI:15378"/>
        <dbReference type="ChEBI" id="CHEBI:57540"/>
        <dbReference type="ChEBI" id="CHEBI:57642"/>
        <dbReference type="ChEBI" id="CHEBI:57685"/>
        <dbReference type="ChEBI" id="CHEBI:57945"/>
        <dbReference type="EC" id="1.1.1.261"/>
    </reaction>
</comment>
<feature type="binding site" evidence="13">
    <location>
        <position position="125"/>
    </location>
    <ligand>
        <name>glycerol</name>
        <dbReference type="ChEBI" id="CHEBI:17754"/>
    </ligand>
</feature>
<dbReference type="InterPro" id="IPR032837">
    <property type="entry name" value="G1PDH"/>
</dbReference>
<comment type="pathway">
    <text evidence="11">Membrane lipid metabolism; glycerophospholipid metabolism.</text>
</comment>
<dbReference type="EC" id="1.1.1.261" evidence="11"/>
<evidence type="ECO:0000256" key="4">
    <source>
        <dbReference type="ARBA" id="ARBA00022833"/>
    </source>
</evidence>
<dbReference type="GeneID" id="36831953"/>
<dbReference type="SUPFAM" id="SSF56796">
    <property type="entry name" value="Dehydroquinate synthase-like"/>
    <property type="match status" value="1"/>
</dbReference>
<keyword evidence="2 11" id="KW-0444">Lipid biosynthesis</keyword>
<keyword evidence="9 11" id="KW-0594">Phospholipid biosynthesis</keyword>
<dbReference type="GO" id="GO:0006650">
    <property type="term" value="P:glycerophospholipid metabolic process"/>
    <property type="evidence" value="ECO:0007669"/>
    <property type="project" value="UniProtKB-UniRule"/>
</dbReference>
<evidence type="ECO:0000256" key="7">
    <source>
        <dbReference type="ARBA" id="ARBA00023027"/>
    </source>
</evidence>
<keyword evidence="3 11" id="KW-0479">Metal-binding</keyword>
<dbReference type="HAMAP" id="MF_00497_A">
    <property type="entry name" value="G1P_dehydrogenase_A"/>
    <property type="match status" value="1"/>
</dbReference>
<evidence type="ECO:0000256" key="5">
    <source>
        <dbReference type="ARBA" id="ARBA00022857"/>
    </source>
</evidence>
<evidence type="ECO:0000256" key="12">
    <source>
        <dbReference type="PIRSR" id="PIRSR000112-1"/>
    </source>
</evidence>
<comment type="catalytic activity">
    <reaction evidence="11">
        <text>sn-glycerol 1-phosphate + NADP(+) = dihydroxyacetone phosphate + NADPH + H(+)</text>
        <dbReference type="Rhea" id="RHEA:21416"/>
        <dbReference type="ChEBI" id="CHEBI:15378"/>
        <dbReference type="ChEBI" id="CHEBI:57642"/>
        <dbReference type="ChEBI" id="CHEBI:57685"/>
        <dbReference type="ChEBI" id="CHEBI:57783"/>
        <dbReference type="ChEBI" id="CHEBI:58349"/>
        <dbReference type="EC" id="1.1.1.261"/>
    </reaction>
</comment>
<accession>A0A2U9IER3</accession>
<evidence type="ECO:0000256" key="13">
    <source>
        <dbReference type="PIRSR" id="PIRSR000112-2"/>
    </source>
</evidence>
<organism evidence="15 16">
    <name type="scientific">Acidianus brierleyi</name>
    <dbReference type="NCBI Taxonomy" id="41673"/>
    <lineage>
        <taxon>Archaea</taxon>
        <taxon>Thermoproteota</taxon>
        <taxon>Thermoprotei</taxon>
        <taxon>Sulfolobales</taxon>
        <taxon>Sulfolobaceae</taxon>
        <taxon>Acidianus</taxon>
    </lineage>
</organism>
<evidence type="ECO:0000256" key="14">
    <source>
        <dbReference type="PIRSR" id="PIRSR000112-3"/>
    </source>
</evidence>
<keyword evidence="7 11" id="KW-0520">NAD</keyword>
<dbReference type="Gene3D" id="1.20.1090.10">
    <property type="entry name" value="Dehydroquinate synthase-like - alpha domain"/>
    <property type="match status" value="1"/>
</dbReference>
<feature type="binding site" evidence="11">
    <location>
        <position position="172"/>
    </location>
    <ligand>
        <name>Zn(2+)</name>
        <dbReference type="ChEBI" id="CHEBI:29105"/>
        <note>catalytic</note>
    </ligand>
</feature>
<feature type="binding site" evidence="11">
    <location>
        <position position="125"/>
    </location>
    <ligand>
        <name>substrate</name>
    </ligand>
</feature>
<dbReference type="GO" id="GO:0046872">
    <property type="term" value="F:metal ion binding"/>
    <property type="evidence" value="ECO:0007669"/>
    <property type="project" value="UniProtKB-KW"/>
</dbReference>
<comment type="subunit">
    <text evidence="11">Homodimer.</text>
</comment>
<evidence type="ECO:0000256" key="2">
    <source>
        <dbReference type="ARBA" id="ARBA00022516"/>
    </source>
</evidence>
<dbReference type="NCBIfam" id="NF002022">
    <property type="entry name" value="PRK00843.1"/>
    <property type="match status" value="1"/>
</dbReference>
<dbReference type="Gene3D" id="3.40.50.1970">
    <property type="match status" value="1"/>
</dbReference>
<dbReference type="EMBL" id="CP029289">
    <property type="protein sequence ID" value="AWR94434.1"/>
    <property type="molecule type" value="Genomic_DNA"/>
</dbReference>
<dbReference type="GO" id="GO:0106358">
    <property type="term" value="F:glycerol-1-phosphate dehydrogenase (NADP+) activity"/>
    <property type="evidence" value="ECO:0007669"/>
    <property type="project" value="RHEA"/>
</dbReference>
<dbReference type="PANTHER" id="PTHR43616:SF5">
    <property type="entry name" value="GLYCEROL DEHYDROGENASE 1"/>
    <property type="match status" value="1"/>
</dbReference>
<gene>
    <name evidence="11" type="primary">egsA</name>
    <name evidence="15" type="ORF">DFR85_07315</name>
</gene>
<sequence length="352" mass="38337">MASEEHIIDLPKRIYVGNGIIDKLHEYFYQLNSLSPFLIITGHNIRKIVVSKILDEIGNIESNIEVEEVEEANIDEATRIEEIAKKMNTNTIIGVGGGKSIDIAKYTAFRLNKDFISIPTAPSHDGITSPFASIKGLGKPVSMKAKGPMAIIADIDIMSSAPKRLINAGIGDTVGKIVAVRDWRLAAKLRGEYYGDYTASLALLSAKHALNCTKIINRDLKYGVRLLTEALISSGVAMGMAGSTRPASGSEHLFAHAVEMLYPNSALHGELVGIGTIIMAYIHGIKWKEIKRALARIGFPLTAKELGIPREIVIKALTIAHTIRPERYTILGDRGLTWSSAEKIAKDTGIID</sequence>
<dbReference type="PIRSF" id="PIRSF000112">
    <property type="entry name" value="Glycerol_dehydrogenase"/>
    <property type="match status" value="1"/>
</dbReference>
<feature type="binding site" evidence="12">
    <location>
        <position position="268"/>
    </location>
    <ligand>
        <name>glycerol</name>
        <dbReference type="ChEBI" id="CHEBI:17754"/>
    </ligand>
</feature>
<keyword evidence="6 11" id="KW-0560">Oxidoreductase</keyword>
<evidence type="ECO:0000256" key="6">
    <source>
        <dbReference type="ARBA" id="ARBA00023002"/>
    </source>
</evidence>
<comment type="function">
    <text evidence="11">Catalyzes the NAD(P)H-dependent reduction of dihydroxyacetonephosphate (DHAP or glycerone phosphate) to glycerol 1-phosphate (G1P). The G1P thus generated is used as the glycerophosphate backbone of phospholipids in the cellular membranes of Archaea.</text>
</comment>
<keyword evidence="1 11" id="KW-0963">Cytoplasm</keyword>
<keyword evidence="10 11" id="KW-1208">Phospholipid metabolism</keyword>
<feature type="binding site" evidence="11">
    <location>
        <position position="268"/>
    </location>
    <ligand>
        <name>Zn(2+)</name>
        <dbReference type="ChEBI" id="CHEBI:29105"/>
        <note>catalytic</note>
    </ligand>
</feature>
<dbReference type="InterPro" id="IPR016205">
    <property type="entry name" value="Glycerol_DH"/>
</dbReference>
<dbReference type="GO" id="GO:0106357">
    <property type="term" value="F:glycerol-1-phosphate dehydrogenase (NAD+) activity"/>
    <property type="evidence" value="ECO:0007669"/>
    <property type="project" value="RHEA"/>
</dbReference>
<evidence type="ECO:0000256" key="3">
    <source>
        <dbReference type="ARBA" id="ARBA00022723"/>
    </source>
</evidence>
<evidence type="ECO:0000313" key="15">
    <source>
        <dbReference type="EMBL" id="AWR94434.1"/>
    </source>
</evidence>
<comment type="subcellular location">
    <subcellularLocation>
        <location evidence="11">Cytoplasm</location>
    </subcellularLocation>
</comment>
<dbReference type="Proteomes" id="UP000248044">
    <property type="component" value="Chromosome"/>
</dbReference>
<dbReference type="GO" id="GO:0005737">
    <property type="term" value="C:cytoplasm"/>
    <property type="evidence" value="ECO:0007669"/>
    <property type="project" value="UniProtKB-SubCell"/>
</dbReference>
<evidence type="ECO:0000256" key="11">
    <source>
        <dbReference type="HAMAP-Rule" id="MF_00497"/>
    </source>
</evidence>
<dbReference type="KEGG" id="abri:DFR85_07315"/>
<dbReference type="Pfam" id="PF13685">
    <property type="entry name" value="Fe-ADH_2"/>
    <property type="match status" value="1"/>
</dbReference>
<evidence type="ECO:0000313" key="16">
    <source>
        <dbReference type="Proteomes" id="UP000248044"/>
    </source>
</evidence>
<name>A0A2U9IER3_9CREN</name>
<reference evidence="15 16" key="1">
    <citation type="submission" date="2018-05" db="EMBL/GenBank/DDBJ databases">
        <title>Complete Genome Sequences of Extremely Thermoacidophilic, Metal-Mobilizing Type-Strain Members of the Archaeal Family Sulfolobaceae: Acidianus brierleyi DSM-1651T, Acidianus sulfidivorans DSM-18786T, Metallosphaera hakonensis DSM-7519T, and Metallosphaera prunae DSM-10039T.</title>
        <authorList>
            <person name="Counts J.A."/>
            <person name="Kelly R.M."/>
        </authorList>
    </citation>
    <scope>NUCLEOTIDE SEQUENCE [LARGE SCALE GENOMIC DNA]</scope>
    <source>
        <strain evidence="15 16">DSM 1651</strain>
    </source>
</reference>
<evidence type="ECO:0000256" key="8">
    <source>
        <dbReference type="ARBA" id="ARBA00023098"/>
    </source>
</evidence>
<dbReference type="OrthoDB" id="8656at2157"/>
<feature type="binding site" evidence="12">
    <location>
        <position position="172"/>
    </location>
    <ligand>
        <name>glycerol</name>
        <dbReference type="ChEBI" id="CHEBI:17754"/>
    </ligand>
</feature>
<comment type="similarity">
    <text evidence="11">Belongs to the glycerol-1-phosphate dehydrogenase family.</text>
</comment>
<dbReference type="CDD" id="cd08173">
    <property type="entry name" value="Gro1PDH"/>
    <property type="match status" value="1"/>
</dbReference>
<evidence type="ECO:0000256" key="10">
    <source>
        <dbReference type="ARBA" id="ARBA00023264"/>
    </source>
</evidence>
<comment type="cofactor">
    <cofactor evidence="11 12">
        <name>Zn(2+)</name>
        <dbReference type="ChEBI" id="CHEBI:29105"/>
    </cofactor>
    <text evidence="11 12">Binds 1 zinc ion per subunit.</text>
</comment>
<dbReference type="AlphaFoldDB" id="A0A2U9IER3"/>
<feature type="binding site" evidence="12">
    <location>
        <position position="252"/>
    </location>
    <ligand>
        <name>glycerol</name>
        <dbReference type="ChEBI" id="CHEBI:17754"/>
    </ligand>
</feature>
<protein>
    <recommendedName>
        <fullName evidence="11">Glycerol-1-phosphate dehydrogenase [NAD(P)+]</fullName>
        <shortName evidence="11">G1P dehydrogenase</shortName>
        <shortName evidence="11">G1PDH</shortName>
        <ecNumber evidence="11">1.1.1.261</ecNumber>
    </recommendedName>
    <alternativeName>
        <fullName evidence="11">Enantiomeric glycerophosphate synthase</fullName>
    </alternativeName>
    <alternativeName>
        <fullName evidence="11">sn-glycerol-1-phosphate dehydrogenase</fullName>
    </alternativeName>
</protein>
<proteinExistence type="inferred from homology"/>
<dbReference type="PANTHER" id="PTHR43616">
    <property type="entry name" value="GLYCEROL DEHYDROGENASE"/>
    <property type="match status" value="1"/>
</dbReference>
<keyword evidence="16" id="KW-1185">Reference proteome</keyword>
<feature type="binding site" evidence="11">
    <location>
        <position position="172"/>
    </location>
    <ligand>
        <name>substrate</name>
    </ligand>
</feature>
<keyword evidence="4 11" id="KW-0862">Zinc</keyword>
<dbReference type="UniPathway" id="UPA00940"/>
<feature type="binding site" evidence="11">
    <location>
        <position position="252"/>
    </location>
    <ligand>
        <name>Zn(2+)</name>
        <dbReference type="ChEBI" id="CHEBI:29105"/>
        <note>catalytic</note>
    </ligand>
</feature>
<feature type="binding site" evidence="11 14">
    <location>
        <begin position="98"/>
        <end position="102"/>
    </location>
    <ligand>
        <name>NAD(+)</name>
        <dbReference type="ChEBI" id="CHEBI:57540"/>
    </ligand>
</feature>
<feature type="binding site" evidence="11 14">
    <location>
        <begin position="120"/>
        <end position="123"/>
    </location>
    <ligand>
        <name>NAD(+)</name>
        <dbReference type="ChEBI" id="CHEBI:57540"/>
    </ligand>
</feature>
<evidence type="ECO:0000256" key="9">
    <source>
        <dbReference type="ARBA" id="ARBA00023209"/>
    </source>
</evidence>
<keyword evidence="5 11" id="KW-0521">NADP</keyword>
<dbReference type="GO" id="GO:0008654">
    <property type="term" value="P:phospholipid biosynthetic process"/>
    <property type="evidence" value="ECO:0007669"/>
    <property type="project" value="UniProtKB-KW"/>
</dbReference>
<evidence type="ECO:0000256" key="1">
    <source>
        <dbReference type="ARBA" id="ARBA00022490"/>
    </source>
</evidence>
<keyword evidence="8 11" id="KW-0443">Lipid metabolism</keyword>
<feature type="binding site" evidence="11 14">
    <location>
        <position position="129"/>
    </location>
    <ligand>
        <name>NAD(+)</name>
        <dbReference type="ChEBI" id="CHEBI:57540"/>
    </ligand>
</feature>